<dbReference type="OrthoDB" id="9815614at2"/>
<evidence type="ECO:0000313" key="12">
    <source>
        <dbReference type="Proteomes" id="UP000318521"/>
    </source>
</evidence>
<keyword evidence="6 9" id="KW-1133">Transmembrane helix</keyword>
<dbReference type="PANTHER" id="PTHR35011">
    <property type="entry name" value="2,3-DIKETO-L-GULONATE TRAP TRANSPORTER SMALL PERMEASE PROTEIN YIAM"/>
    <property type="match status" value="1"/>
</dbReference>
<evidence type="ECO:0000256" key="8">
    <source>
        <dbReference type="ARBA" id="ARBA00038436"/>
    </source>
</evidence>
<evidence type="ECO:0000256" key="2">
    <source>
        <dbReference type="ARBA" id="ARBA00022448"/>
    </source>
</evidence>
<keyword evidence="3" id="KW-1003">Cell membrane</keyword>
<comment type="caution">
    <text evidence="11">The sequence shown here is derived from an EMBL/GenBank/DDBJ whole genome shotgun (WGS) entry which is preliminary data.</text>
</comment>
<evidence type="ECO:0000256" key="3">
    <source>
        <dbReference type="ARBA" id="ARBA00022475"/>
    </source>
</evidence>
<dbReference type="EMBL" id="VLXZ01000003">
    <property type="protein sequence ID" value="TSB47304.1"/>
    <property type="molecule type" value="Genomic_DNA"/>
</dbReference>
<keyword evidence="7 9" id="KW-0472">Membrane</keyword>
<proteinExistence type="inferred from homology"/>
<keyword evidence="4" id="KW-0997">Cell inner membrane</keyword>
<reference evidence="11 12" key="1">
    <citation type="submission" date="2019-07" db="EMBL/GenBank/DDBJ databases">
        <authorList>
            <person name="Park Y.J."/>
            <person name="Jeong S.E."/>
            <person name="Jung H.S."/>
        </authorList>
    </citation>
    <scope>NUCLEOTIDE SEQUENCE [LARGE SCALE GENOMIC DNA]</scope>
    <source>
        <strain evidence="12">P16(2019)</strain>
    </source>
</reference>
<dbReference type="GO" id="GO:0005886">
    <property type="term" value="C:plasma membrane"/>
    <property type="evidence" value="ECO:0007669"/>
    <property type="project" value="UniProtKB-SubCell"/>
</dbReference>
<comment type="similarity">
    <text evidence="8">Belongs to the TRAP transporter small permease family.</text>
</comment>
<dbReference type="GO" id="GO:0022857">
    <property type="term" value="F:transmembrane transporter activity"/>
    <property type="evidence" value="ECO:0007669"/>
    <property type="project" value="TreeGrafter"/>
</dbReference>
<feature type="domain" description="Tripartite ATP-independent periplasmic transporters DctQ component" evidence="10">
    <location>
        <begin position="26"/>
        <end position="156"/>
    </location>
</feature>
<comment type="subcellular location">
    <subcellularLocation>
        <location evidence="1">Cell inner membrane</location>
        <topology evidence="1">Multi-pass membrane protein</topology>
    </subcellularLocation>
</comment>
<evidence type="ECO:0000256" key="7">
    <source>
        <dbReference type="ARBA" id="ARBA00023136"/>
    </source>
</evidence>
<feature type="transmembrane region" description="Helical" evidence="9">
    <location>
        <begin position="12"/>
        <end position="36"/>
    </location>
</feature>
<dbReference type="Pfam" id="PF04290">
    <property type="entry name" value="DctQ"/>
    <property type="match status" value="1"/>
</dbReference>
<dbReference type="InterPro" id="IPR007387">
    <property type="entry name" value="TRAP_DctQ"/>
</dbReference>
<evidence type="ECO:0000313" key="11">
    <source>
        <dbReference type="EMBL" id="TSB47304.1"/>
    </source>
</evidence>
<dbReference type="AlphaFoldDB" id="A0A554A0T8"/>
<keyword evidence="2" id="KW-0813">Transport</keyword>
<evidence type="ECO:0000256" key="6">
    <source>
        <dbReference type="ARBA" id="ARBA00022989"/>
    </source>
</evidence>
<accession>A0A554A0T8</accession>
<gene>
    <name evidence="11" type="ORF">FN960_06070</name>
</gene>
<keyword evidence="12" id="KW-1185">Reference proteome</keyword>
<protein>
    <submittedName>
        <fullName evidence="11">TRAP transporter small permease subunit</fullName>
    </submittedName>
</protein>
<evidence type="ECO:0000256" key="5">
    <source>
        <dbReference type="ARBA" id="ARBA00022692"/>
    </source>
</evidence>
<dbReference type="RefSeq" id="WP_143847804.1">
    <property type="nucleotide sequence ID" value="NZ_VLXZ01000003.1"/>
</dbReference>
<evidence type="ECO:0000256" key="1">
    <source>
        <dbReference type="ARBA" id="ARBA00004429"/>
    </source>
</evidence>
<dbReference type="PANTHER" id="PTHR35011:SF2">
    <property type="entry name" value="2,3-DIKETO-L-GULONATE TRAP TRANSPORTER SMALL PERMEASE PROTEIN YIAM"/>
    <property type="match status" value="1"/>
</dbReference>
<keyword evidence="5 9" id="KW-0812">Transmembrane</keyword>
<dbReference type="InterPro" id="IPR055348">
    <property type="entry name" value="DctQ"/>
</dbReference>
<feature type="transmembrane region" description="Helical" evidence="9">
    <location>
        <begin position="134"/>
        <end position="154"/>
    </location>
</feature>
<evidence type="ECO:0000259" key="10">
    <source>
        <dbReference type="Pfam" id="PF04290"/>
    </source>
</evidence>
<feature type="transmembrane region" description="Helical" evidence="9">
    <location>
        <begin position="91"/>
        <end position="114"/>
    </location>
</feature>
<name>A0A554A0T8_9BACI</name>
<evidence type="ECO:0000256" key="4">
    <source>
        <dbReference type="ARBA" id="ARBA00022519"/>
    </source>
</evidence>
<sequence>MLIKRFNKHFVNIAEVIGVLSIIALALALFSGVIARYVFSISIPEIEVVRKLCVTWLVFIGSALAIKDKQHLEVDIFSEYMSKASARIKDIVVWALTLFAVVILLFIGIAAFQAGLDRRELVPISFLSFRPSLTYYYAALLFGAIFMLYFHLLNAKKVFSKVERGLDDE</sequence>
<organism evidence="11 12">
    <name type="scientific">Alkalicoccobacillus porphyridii</name>
    <dbReference type="NCBI Taxonomy" id="2597270"/>
    <lineage>
        <taxon>Bacteria</taxon>
        <taxon>Bacillati</taxon>
        <taxon>Bacillota</taxon>
        <taxon>Bacilli</taxon>
        <taxon>Bacillales</taxon>
        <taxon>Bacillaceae</taxon>
        <taxon>Alkalicoccobacillus</taxon>
    </lineage>
</organism>
<dbReference type="Proteomes" id="UP000318521">
    <property type="component" value="Unassembled WGS sequence"/>
</dbReference>
<dbReference type="GO" id="GO:0015740">
    <property type="term" value="P:C4-dicarboxylate transport"/>
    <property type="evidence" value="ECO:0007669"/>
    <property type="project" value="TreeGrafter"/>
</dbReference>
<evidence type="ECO:0000256" key="9">
    <source>
        <dbReference type="SAM" id="Phobius"/>
    </source>
</evidence>